<dbReference type="SUPFAM" id="SSF56003">
    <property type="entry name" value="Molybdenum cofactor-binding domain"/>
    <property type="match status" value="2"/>
</dbReference>
<dbReference type="InterPro" id="IPR052516">
    <property type="entry name" value="N-heterocyclic_Hydroxylase"/>
</dbReference>
<organism evidence="2 3">
    <name type="scientific">Azospirillum picis</name>
    <dbReference type="NCBI Taxonomy" id="488438"/>
    <lineage>
        <taxon>Bacteria</taxon>
        <taxon>Pseudomonadati</taxon>
        <taxon>Pseudomonadota</taxon>
        <taxon>Alphaproteobacteria</taxon>
        <taxon>Rhodospirillales</taxon>
        <taxon>Azospirillaceae</taxon>
        <taxon>Azospirillum</taxon>
    </lineage>
</organism>
<dbReference type="PANTHER" id="PTHR47495:SF2">
    <property type="entry name" value="ALDEHYDE DEHYDROGENASE"/>
    <property type="match status" value="1"/>
</dbReference>
<dbReference type="Pfam" id="PF20256">
    <property type="entry name" value="MoCoBD_2"/>
    <property type="match status" value="2"/>
</dbReference>
<evidence type="ECO:0000259" key="1">
    <source>
        <dbReference type="SMART" id="SM01008"/>
    </source>
</evidence>
<sequence length="768" mass="81201">MDRLLTLPPVPSPADGTHPLQPRIDARAAAALMTADGVSNLSRRGFLGFGAGALVLGALLPAMPARAQAASATASAAAVKPGSRVPAFLVIGRDNGVTLLSPFVEGGQGISTGMAQIVGEELDVDPRRFTVECAPPGPDYAVINGLRMTGGSFSTRSSYPLMRRLGATARDMMIRAAAATMAVEPQSLSTEDGFVVHAASGRRLSYGELAPAALALPPRDDVALRDPAVFRYIRQPMARLDVRAKSTGKAVYAIDQKLDGMLYAAVQHAPNQGTEPTAIANKAEAAAMPGVHSVHTLPGAVAVAADSWWRARKAVEALSVSWSAPAATGLDTVAADYASDGLLAALKASTEAGIPAETAGDAATAVAGAAKVIEAEYQAPYLAHGQLEPPSSMARFNPDGTLELWAPNQMPELFQSVAAQAAGLSPDKVILHSPMLGGFFGRHFLYGSSNPFLQAIQLAKATGRPVKVLWSREEEFRMDALRPLSYTRFRAAIGADGRPTAIQARTVGEGPLGRWFGAVFKDPVDSSAVEGITEKPYAIPNRAMEYVKVPHPVTIAFWRSVGHSMNDFFYEGFLDEIADAGGQDPYALRMELLKDKPRHRKLLETVATMSGGWKRGPYEVDGTRRARGISMASPFGSETATIAEVSVRNGETQVHTVWVAFDPGSIVNPAIVRSQVESAVALGLSATLFEELVYKDGVRQSHNFDDYPILSRSSMPTVHVEIVESGAPMGGVGEPGLPGVPPAVVNAVAALTGRRIRSLPLAKTRIEV</sequence>
<dbReference type="Gene3D" id="3.90.1170.50">
    <property type="entry name" value="Aldehyde oxidase/xanthine dehydrogenase, a/b hammerhead"/>
    <property type="match status" value="1"/>
</dbReference>
<dbReference type="GO" id="GO:0047121">
    <property type="term" value="F:isoquinoline 1-oxidoreductase activity"/>
    <property type="evidence" value="ECO:0007669"/>
    <property type="project" value="UniProtKB-EC"/>
</dbReference>
<dbReference type="RefSeq" id="WP_209988893.1">
    <property type="nucleotide sequence ID" value="NZ_JAGINO010000026.1"/>
</dbReference>
<dbReference type="InterPro" id="IPR012368">
    <property type="entry name" value="OxRdtase_Mopterin-bd_su_IorB"/>
</dbReference>
<dbReference type="PROSITE" id="PS51318">
    <property type="entry name" value="TAT"/>
    <property type="match status" value="1"/>
</dbReference>
<dbReference type="InterPro" id="IPR036856">
    <property type="entry name" value="Ald_Oxase/Xan_DH_a/b_sf"/>
</dbReference>
<accession>A0ABU0MS21</accession>
<evidence type="ECO:0000313" key="2">
    <source>
        <dbReference type="EMBL" id="MDQ0536285.1"/>
    </source>
</evidence>
<dbReference type="Pfam" id="PF02738">
    <property type="entry name" value="MoCoBD_1"/>
    <property type="match status" value="1"/>
</dbReference>
<dbReference type="PIRSF" id="PIRSF036389">
    <property type="entry name" value="IOR_B"/>
    <property type="match status" value="1"/>
</dbReference>
<dbReference type="PANTHER" id="PTHR47495">
    <property type="entry name" value="ALDEHYDE DEHYDROGENASE"/>
    <property type="match status" value="1"/>
</dbReference>
<reference evidence="2 3" key="1">
    <citation type="submission" date="2023-07" db="EMBL/GenBank/DDBJ databases">
        <title>Genomic Encyclopedia of Type Strains, Phase IV (KMG-IV): sequencing the most valuable type-strain genomes for metagenomic binning, comparative biology and taxonomic classification.</title>
        <authorList>
            <person name="Goeker M."/>
        </authorList>
    </citation>
    <scope>NUCLEOTIDE SEQUENCE [LARGE SCALE GENOMIC DNA]</scope>
    <source>
        <strain evidence="2 3">DSM 19922</strain>
    </source>
</reference>
<protein>
    <submittedName>
        <fullName evidence="2">Isoquinoline 1-oxidoreductase beta subunit</fullName>
        <ecNumber evidence="2">1.3.99.16</ecNumber>
    </submittedName>
</protein>
<dbReference type="InterPro" id="IPR046867">
    <property type="entry name" value="AldOxase/xan_DH_MoCoBD2"/>
</dbReference>
<dbReference type="Proteomes" id="UP001244552">
    <property type="component" value="Unassembled WGS sequence"/>
</dbReference>
<dbReference type="InterPro" id="IPR000674">
    <property type="entry name" value="Ald_Oxase/Xan_DH_a/b"/>
</dbReference>
<feature type="domain" description="Aldehyde oxidase/xanthine dehydrogenase a/b hammerhead" evidence="1">
    <location>
        <begin position="247"/>
        <end position="326"/>
    </location>
</feature>
<dbReference type="InterPro" id="IPR006311">
    <property type="entry name" value="TAT_signal"/>
</dbReference>
<gene>
    <name evidence="2" type="ORF">QO018_005181</name>
</gene>
<dbReference type="InterPro" id="IPR008274">
    <property type="entry name" value="AldOxase/xan_DH_MoCoBD1"/>
</dbReference>
<dbReference type="EMBL" id="JAUSVU010000025">
    <property type="protein sequence ID" value="MDQ0536285.1"/>
    <property type="molecule type" value="Genomic_DNA"/>
</dbReference>
<dbReference type="SMART" id="SM01008">
    <property type="entry name" value="Ald_Xan_dh_C"/>
    <property type="match status" value="1"/>
</dbReference>
<dbReference type="EC" id="1.3.99.16" evidence="2"/>
<dbReference type="SUPFAM" id="SSF54665">
    <property type="entry name" value="CO dehydrogenase molybdoprotein N-domain-like"/>
    <property type="match status" value="1"/>
</dbReference>
<name>A0ABU0MS21_9PROT</name>
<dbReference type="InterPro" id="IPR037165">
    <property type="entry name" value="AldOxase/xan_DH_Mopterin-bd_sf"/>
</dbReference>
<evidence type="ECO:0000313" key="3">
    <source>
        <dbReference type="Proteomes" id="UP001244552"/>
    </source>
</evidence>
<dbReference type="Gene3D" id="3.30.365.10">
    <property type="entry name" value="Aldehyde oxidase/xanthine dehydrogenase, molybdopterin binding domain"/>
    <property type="match status" value="4"/>
</dbReference>
<keyword evidence="3" id="KW-1185">Reference proteome</keyword>
<comment type="caution">
    <text evidence="2">The sequence shown here is derived from an EMBL/GenBank/DDBJ whole genome shotgun (WGS) entry which is preliminary data.</text>
</comment>
<keyword evidence="2" id="KW-0560">Oxidoreductase</keyword>
<proteinExistence type="predicted"/>